<dbReference type="KEGG" id="sari:H5J25_12175"/>
<dbReference type="Gene3D" id="2.40.10.10">
    <property type="entry name" value="Trypsin-like serine proteases"/>
    <property type="match status" value="2"/>
</dbReference>
<protein>
    <recommendedName>
        <fullName evidence="4">Trypsin-like serine protease</fullName>
    </recommendedName>
</protein>
<dbReference type="RefSeq" id="WP_202091372.1">
    <property type="nucleotide sequence ID" value="NZ_CP061035.1"/>
</dbReference>
<feature type="signal peptide" evidence="1">
    <location>
        <begin position="1"/>
        <end position="21"/>
    </location>
</feature>
<name>A0A974S3B5_9SPHN</name>
<dbReference type="SUPFAM" id="SSF50494">
    <property type="entry name" value="Trypsin-like serine proteases"/>
    <property type="match status" value="1"/>
</dbReference>
<keyword evidence="3" id="KW-1185">Reference proteome</keyword>
<dbReference type="AlphaFoldDB" id="A0A974S3B5"/>
<evidence type="ECO:0000313" key="3">
    <source>
        <dbReference type="Proteomes" id="UP000595894"/>
    </source>
</evidence>
<evidence type="ECO:0000313" key="2">
    <source>
        <dbReference type="EMBL" id="QQV76256.1"/>
    </source>
</evidence>
<dbReference type="EMBL" id="CP061035">
    <property type="protein sequence ID" value="QQV76256.1"/>
    <property type="molecule type" value="Genomic_DNA"/>
</dbReference>
<dbReference type="InterPro" id="IPR009003">
    <property type="entry name" value="Peptidase_S1_PA"/>
</dbReference>
<accession>A0A974S3B5</accession>
<reference evidence="3" key="1">
    <citation type="submission" date="2020-09" db="EMBL/GenBank/DDBJ databases">
        <title>Sphingomonas sp., a new species isolated from pork steak.</title>
        <authorList>
            <person name="Heidler von Heilborn D."/>
        </authorList>
    </citation>
    <scope>NUCLEOTIDE SEQUENCE [LARGE SCALE GENOMIC DNA]</scope>
</reference>
<keyword evidence="1" id="KW-0732">Signal</keyword>
<dbReference type="InterPro" id="IPR043504">
    <property type="entry name" value="Peptidase_S1_PA_chymotrypsin"/>
</dbReference>
<organism evidence="2 3">
    <name type="scientific">Sphingomonas aliaeris</name>
    <dbReference type="NCBI Taxonomy" id="2759526"/>
    <lineage>
        <taxon>Bacteria</taxon>
        <taxon>Pseudomonadati</taxon>
        <taxon>Pseudomonadota</taxon>
        <taxon>Alphaproteobacteria</taxon>
        <taxon>Sphingomonadales</taxon>
        <taxon>Sphingomonadaceae</taxon>
        <taxon>Sphingomonas</taxon>
    </lineage>
</organism>
<feature type="chain" id="PRO_5037080208" description="Trypsin-like serine protease" evidence="1">
    <location>
        <begin position="22"/>
        <end position="426"/>
    </location>
</feature>
<gene>
    <name evidence="2" type="ORF">H5J25_12175</name>
</gene>
<dbReference type="Proteomes" id="UP000595894">
    <property type="component" value="Chromosome"/>
</dbReference>
<sequence length="426" mass="45329">MRSNFGALAILACLGAPVVGAAQGPAATTVARPTVTLETPADAVAQDAVEYAKQFSVPVAVAIQRLVAQQSSVQVTEKIADQYRDRLAGIAIDHVPDYRIVVHLTGDEPVRERRFKAGDLTVPVVFQTGARATRDRVVWAMTWHQRDIRAALPRPPGIGLDPRTGELVVIIGRSSVQDDGAALKAKLETIAEVPVQLRILNQTDRNLEVAGGARMDGISPVDGKRYICTSGFTIGDGTRTAITTAAHCLDGMNFRDTNRDVVPLDFVGQWGWGYRDVQIHGSTAPLPPAIYTDTAKTRLRPITGQRTRAATRAGDFVCHRGERTGYSCALVELTDFAPAGDICGGACLPTWVTVSGPTCKGGDSGSPVFSGTTAFGILKGGSYRGDGSCAFYFYMSVDYLPVGWSVLHAAADGTYPPTVAPPTSSR</sequence>
<proteinExistence type="predicted"/>
<evidence type="ECO:0008006" key="4">
    <source>
        <dbReference type="Google" id="ProtNLM"/>
    </source>
</evidence>
<evidence type="ECO:0000256" key="1">
    <source>
        <dbReference type="SAM" id="SignalP"/>
    </source>
</evidence>